<dbReference type="Gene3D" id="3.40.50.2300">
    <property type="match status" value="2"/>
</dbReference>
<dbReference type="Gene3D" id="1.10.10.10">
    <property type="entry name" value="Winged helix-like DNA-binding domain superfamily/Winged helix DNA-binding domain"/>
    <property type="match status" value="1"/>
</dbReference>
<keyword evidence="3" id="KW-0804">Transcription</keyword>
<keyword evidence="6" id="KW-1185">Reference proteome</keyword>
<evidence type="ECO:0000256" key="1">
    <source>
        <dbReference type="ARBA" id="ARBA00023015"/>
    </source>
</evidence>
<dbReference type="PRINTS" id="PR00037">
    <property type="entry name" value="HTHLACR"/>
</dbReference>
<protein>
    <submittedName>
        <fullName evidence="5">DNA-binding LacI/PurR family transcriptional regulator</fullName>
    </submittedName>
</protein>
<sequence length="353" mass="38164">MNADERHRAVLELVDTKGSITVRELAEELGVAAVTARVDVRELARRGLLNRVHGGATRVDVRTSPTTGERPARTTTYTLGMVVPHASYYYPKVVSGAGSSADELGARIVLGVSQNDVAEERVQVARLLESGVDGLVIATRLDPQKSPETEAWLRTIPVPVVLAERRAGWQSGTVEHVATDHEQGAYDAVQHLAALGHRHIGLMHFDTITAPRLVTGYDAALAALEFAPQVPRELRDESPLELEKTAESIQHEVRAGTLDALIVHHDVAALPLVSRLRQLGVDIPGDLAIVAYDDELAALSDPPLTAVAPPRTEVGATAVNLLVQRLTDPSRPPHHLLLRPHLRIRNSCGATRT</sequence>
<dbReference type="PANTHER" id="PTHR30146">
    <property type="entry name" value="LACI-RELATED TRANSCRIPTIONAL REPRESSOR"/>
    <property type="match status" value="1"/>
</dbReference>
<dbReference type="SUPFAM" id="SSF53822">
    <property type="entry name" value="Periplasmic binding protein-like I"/>
    <property type="match status" value="1"/>
</dbReference>
<dbReference type="EMBL" id="JACHMY010000001">
    <property type="protein sequence ID" value="MBB5841421.1"/>
    <property type="molecule type" value="Genomic_DNA"/>
</dbReference>
<name>A0A7W9JFY5_9ACTN</name>
<dbReference type="CDD" id="cd06267">
    <property type="entry name" value="PBP1_LacI_sugar_binding-like"/>
    <property type="match status" value="1"/>
</dbReference>
<dbReference type="InterPro" id="IPR036388">
    <property type="entry name" value="WH-like_DNA-bd_sf"/>
</dbReference>
<keyword evidence="1" id="KW-0805">Transcription regulation</keyword>
<dbReference type="GO" id="GO:0003700">
    <property type="term" value="F:DNA-binding transcription factor activity"/>
    <property type="evidence" value="ECO:0007669"/>
    <property type="project" value="InterPro"/>
</dbReference>
<dbReference type="AlphaFoldDB" id="A0A7W9JFY5"/>
<dbReference type="GO" id="GO:0000976">
    <property type="term" value="F:transcription cis-regulatory region binding"/>
    <property type="evidence" value="ECO:0007669"/>
    <property type="project" value="TreeGrafter"/>
</dbReference>
<dbReference type="Pfam" id="PF08220">
    <property type="entry name" value="HTH_DeoR"/>
    <property type="match status" value="1"/>
</dbReference>
<evidence type="ECO:0000313" key="5">
    <source>
        <dbReference type="EMBL" id="MBB5841421.1"/>
    </source>
</evidence>
<dbReference type="Pfam" id="PF13377">
    <property type="entry name" value="Peripla_BP_3"/>
    <property type="match status" value="1"/>
</dbReference>
<reference evidence="5 6" key="1">
    <citation type="submission" date="2020-08" db="EMBL/GenBank/DDBJ databases">
        <title>Sequencing the genomes of 1000 actinobacteria strains.</title>
        <authorList>
            <person name="Klenk H.-P."/>
        </authorList>
    </citation>
    <scope>NUCLEOTIDE SEQUENCE [LARGE SCALE GENOMIC DNA]</scope>
    <source>
        <strain evidence="5 6">DSM 28967</strain>
    </source>
</reference>
<feature type="domain" description="HTH deoR-type" evidence="4">
    <location>
        <begin position="3"/>
        <end position="58"/>
    </location>
</feature>
<dbReference type="InterPro" id="IPR028082">
    <property type="entry name" value="Peripla_BP_I"/>
</dbReference>
<keyword evidence="2 5" id="KW-0238">DNA-binding</keyword>
<dbReference type="SUPFAM" id="SSF46785">
    <property type="entry name" value="Winged helix' DNA-binding domain"/>
    <property type="match status" value="1"/>
</dbReference>
<evidence type="ECO:0000313" key="6">
    <source>
        <dbReference type="Proteomes" id="UP000549971"/>
    </source>
</evidence>
<dbReference type="Proteomes" id="UP000549971">
    <property type="component" value="Unassembled WGS sequence"/>
</dbReference>
<comment type="caution">
    <text evidence="5">The sequence shown here is derived from an EMBL/GenBank/DDBJ whole genome shotgun (WGS) entry which is preliminary data.</text>
</comment>
<dbReference type="PROSITE" id="PS51000">
    <property type="entry name" value="HTH_DEOR_2"/>
    <property type="match status" value="1"/>
</dbReference>
<proteinExistence type="predicted"/>
<evidence type="ECO:0000259" key="4">
    <source>
        <dbReference type="PROSITE" id="PS51000"/>
    </source>
</evidence>
<evidence type="ECO:0000256" key="3">
    <source>
        <dbReference type="ARBA" id="ARBA00023163"/>
    </source>
</evidence>
<dbReference type="InterPro" id="IPR046335">
    <property type="entry name" value="LacI/GalR-like_sensor"/>
</dbReference>
<dbReference type="PANTHER" id="PTHR30146:SF155">
    <property type="entry name" value="ALANINE RACEMASE"/>
    <property type="match status" value="1"/>
</dbReference>
<dbReference type="SMART" id="SM00420">
    <property type="entry name" value="HTH_DEOR"/>
    <property type="match status" value="1"/>
</dbReference>
<dbReference type="InterPro" id="IPR036390">
    <property type="entry name" value="WH_DNA-bd_sf"/>
</dbReference>
<dbReference type="InterPro" id="IPR001034">
    <property type="entry name" value="DeoR_HTH"/>
</dbReference>
<gene>
    <name evidence="5" type="ORF">HDA39_008155</name>
</gene>
<organism evidence="5 6">
    <name type="scientific">Kribbella italica</name>
    <dbReference type="NCBI Taxonomy" id="1540520"/>
    <lineage>
        <taxon>Bacteria</taxon>
        <taxon>Bacillati</taxon>
        <taxon>Actinomycetota</taxon>
        <taxon>Actinomycetes</taxon>
        <taxon>Propionibacteriales</taxon>
        <taxon>Kribbellaceae</taxon>
        <taxon>Kribbella</taxon>
    </lineage>
</organism>
<accession>A0A7W9JFY5</accession>
<dbReference type="RefSeq" id="WP_184804723.1">
    <property type="nucleotide sequence ID" value="NZ_JACHMY010000001.1"/>
</dbReference>
<evidence type="ECO:0000256" key="2">
    <source>
        <dbReference type="ARBA" id="ARBA00023125"/>
    </source>
</evidence>